<evidence type="ECO:0000313" key="1">
    <source>
        <dbReference type="EMBL" id="JAD92335.1"/>
    </source>
</evidence>
<dbReference type="EMBL" id="GBRH01205560">
    <property type="protein sequence ID" value="JAD92335.1"/>
    <property type="molecule type" value="Transcribed_RNA"/>
</dbReference>
<reference evidence="1" key="1">
    <citation type="submission" date="2014-09" db="EMBL/GenBank/DDBJ databases">
        <authorList>
            <person name="Magalhaes I.L.F."/>
            <person name="Oliveira U."/>
            <person name="Santos F.R."/>
            <person name="Vidigal T.H.D.A."/>
            <person name="Brescovit A.D."/>
            <person name="Santos A.J."/>
        </authorList>
    </citation>
    <scope>NUCLEOTIDE SEQUENCE</scope>
    <source>
        <tissue evidence="1">Shoot tissue taken approximately 20 cm above the soil surface</tissue>
    </source>
</reference>
<protein>
    <submittedName>
        <fullName evidence="1">Uncharacterized protein</fullName>
    </submittedName>
</protein>
<organism evidence="1">
    <name type="scientific">Arundo donax</name>
    <name type="common">Giant reed</name>
    <name type="synonym">Donax arundinaceus</name>
    <dbReference type="NCBI Taxonomy" id="35708"/>
    <lineage>
        <taxon>Eukaryota</taxon>
        <taxon>Viridiplantae</taxon>
        <taxon>Streptophyta</taxon>
        <taxon>Embryophyta</taxon>
        <taxon>Tracheophyta</taxon>
        <taxon>Spermatophyta</taxon>
        <taxon>Magnoliopsida</taxon>
        <taxon>Liliopsida</taxon>
        <taxon>Poales</taxon>
        <taxon>Poaceae</taxon>
        <taxon>PACMAD clade</taxon>
        <taxon>Arundinoideae</taxon>
        <taxon>Arundineae</taxon>
        <taxon>Arundo</taxon>
    </lineage>
</organism>
<reference evidence="1" key="2">
    <citation type="journal article" date="2015" name="Data Brief">
        <title>Shoot transcriptome of the giant reed, Arundo donax.</title>
        <authorList>
            <person name="Barrero R.A."/>
            <person name="Guerrero F.D."/>
            <person name="Moolhuijzen P."/>
            <person name="Goolsby J.A."/>
            <person name="Tidwell J."/>
            <person name="Bellgard S.E."/>
            <person name="Bellgard M.I."/>
        </authorList>
    </citation>
    <scope>NUCLEOTIDE SEQUENCE</scope>
    <source>
        <tissue evidence="1">Shoot tissue taken approximately 20 cm above the soil surface</tissue>
    </source>
</reference>
<sequence length="66" mass="7607">MFFRPLRLFLCTVQFFPICIVRDSLLINCLCFPFLSIASVAIHLRFSVCLLFLPRFAAYSPQFVGS</sequence>
<dbReference type="AlphaFoldDB" id="A0A0A9E351"/>
<name>A0A0A9E351_ARUDO</name>
<accession>A0A0A9E351</accession>
<proteinExistence type="predicted"/>